<sequence>MLHGSFLATPLFVAAVAVVGARHVLAANDSHSSNEPVIIGFILAVLFLILFSCAAQRRRARLAALAAQSTTTTTTHIPSNPPVRLSSYSRFPHGIQYGSSSPLTPHITPAGSEYPPHGAADWAPPPYVKEEGGGQQQYAPPSGPPPPTIDAPYTYAPPPGPPPRAHISSNSADFTNAGVGGFRAASPQPRSPAAP</sequence>
<evidence type="ECO:0000256" key="3">
    <source>
        <dbReference type="SAM" id="SignalP"/>
    </source>
</evidence>
<evidence type="ECO:0000313" key="5">
    <source>
        <dbReference type="Proteomes" id="UP001362999"/>
    </source>
</evidence>
<protein>
    <recommendedName>
        <fullName evidence="6">Transmembrane protein</fullName>
    </recommendedName>
</protein>
<keyword evidence="2" id="KW-0472">Membrane</keyword>
<evidence type="ECO:0008006" key="6">
    <source>
        <dbReference type="Google" id="ProtNLM"/>
    </source>
</evidence>
<feature type="chain" id="PRO_5043407271" description="Transmembrane protein" evidence="3">
    <location>
        <begin position="27"/>
        <end position="195"/>
    </location>
</feature>
<proteinExistence type="predicted"/>
<organism evidence="4 5">
    <name type="scientific">Favolaschia claudopus</name>
    <dbReference type="NCBI Taxonomy" id="2862362"/>
    <lineage>
        <taxon>Eukaryota</taxon>
        <taxon>Fungi</taxon>
        <taxon>Dikarya</taxon>
        <taxon>Basidiomycota</taxon>
        <taxon>Agaricomycotina</taxon>
        <taxon>Agaricomycetes</taxon>
        <taxon>Agaricomycetidae</taxon>
        <taxon>Agaricales</taxon>
        <taxon>Marasmiineae</taxon>
        <taxon>Mycenaceae</taxon>
        <taxon>Favolaschia</taxon>
    </lineage>
</organism>
<evidence type="ECO:0000256" key="1">
    <source>
        <dbReference type="SAM" id="MobiDB-lite"/>
    </source>
</evidence>
<feature type="compositionally biased region" description="Pro residues" evidence="1">
    <location>
        <begin position="141"/>
        <end position="164"/>
    </location>
</feature>
<feature type="signal peptide" evidence="3">
    <location>
        <begin position="1"/>
        <end position="26"/>
    </location>
</feature>
<comment type="caution">
    <text evidence="4">The sequence shown here is derived from an EMBL/GenBank/DDBJ whole genome shotgun (WGS) entry which is preliminary data.</text>
</comment>
<evidence type="ECO:0000256" key="2">
    <source>
        <dbReference type="SAM" id="Phobius"/>
    </source>
</evidence>
<reference evidence="4 5" key="1">
    <citation type="journal article" date="2024" name="J Genomics">
        <title>Draft genome sequencing and assembly of Favolaschia claudopus CIRM-BRFM 2984 isolated from oak limbs.</title>
        <authorList>
            <person name="Navarro D."/>
            <person name="Drula E."/>
            <person name="Chaduli D."/>
            <person name="Cazenave R."/>
            <person name="Ahrendt S."/>
            <person name="Wang J."/>
            <person name="Lipzen A."/>
            <person name="Daum C."/>
            <person name="Barry K."/>
            <person name="Grigoriev I.V."/>
            <person name="Favel A."/>
            <person name="Rosso M.N."/>
            <person name="Martin F."/>
        </authorList>
    </citation>
    <scope>NUCLEOTIDE SEQUENCE [LARGE SCALE GENOMIC DNA]</scope>
    <source>
        <strain evidence="4 5">CIRM-BRFM 2984</strain>
    </source>
</reference>
<feature type="region of interest" description="Disordered" evidence="1">
    <location>
        <begin position="99"/>
        <end position="195"/>
    </location>
</feature>
<keyword evidence="5" id="KW-1185">Reference proteome</keyword>
<keyword evidence="3" id="KW-0732">Signal</keyword>
<evidence type="ECO:0000313" key="4">
    <source>
        <dbReference type="EMBL" id="KAK7045045.1"/>
    </source>
</evidence>
<keyword evidence="2" id="KW-0812">Transmembrane</keyword>
<gene>
    <name evidence="4" type="ORF">R3P38DRAFT_3259077</name>
</gene>
<name>A0AAW0D0Z7_9AGAR</name>
<feature type="transmembrane region" description="Helical" evidence="2">
    <location>
        <begin position="36"/>
        <end position="55"/>
    </location>
</feature>
<dbReference type="AlphaFoldDB" id="A0AAW0D0Z7"/>
<accession>A0AAW0D0Z7</accession>
<keyword evidence="2" id="KW-1133">Transmembrane helix</keyword>
<dbReference type="EMBL" id="JAWWNJ010000011">
    <property type="protein sequence ID" value="KAK7045045.1"/>
    <property type="molecule type" value="Genomic_DNA"/>
</dbReference>
<dbReference type="Proteomes" id="UP001362999">
    <property type="component" value="Unassembled WGS sequence"/>
</dbReference>